<proteinExistence type="predicted"/>
<organism evidence="1 2">
    <name type="scientific">Nocardioides immobilis</name>
    <dbReference type="NCBI Taxonomy" id="2049295"/>
    <lineage>
        <taxon>Bacteria</taxon>
        <taxon>Bacillati</taxon>
        <taxon>Actinomycetota</taxon>
        <taxon>Actinomycetes</taxon>
        <taxon>Propionibacteriales</taxon>
        <taxon>Nocardioidaceae</taxon>
        <taxon>Nocardioides</taxon>
    </lineage>
</organism>
<reference evidence="1 2" key="1">
    <citation type="submission" date="2018-09" db="EMBL/GenBank/DDBJ databases">
        <title>Genome sequencing of Nocardioides immobilis CCTCC AB 2017083 for comparison to Nocardioides silvaticus.</title>
        <authorList>
            <person name="Li C."/>
            <person name="Wang G."/>
        </authorList>
    </citation>
    <scope>NUCLEOTIDE SEQUENCE [LARGE SCALE GENOMIC DNA]</scope>
    <source>
        <strain evidence="1 2">CCTCC AB 2017083</strain>
    </source>
</reference>
<gene>
    <name evidence="1" type="ORF">D0Z08_28870</name>
</gene>
<dbReference type="EMBL" id="QXGH01000043">
    <property type="protein sequence ID" value="RHW23637.1"/>
    <property type="molecule type" value="Genomic_DNA"/>
</dbReference>
<keyword evidence="2" id="KW-1185">Reference proteome</keyword>
<dbReference type="AlphaFoldDB" id="A0A417XTT6"/>
<dbReference type="Proteomes" id="UP000283644">
    <property type="component" value="Unassembled WGS sequence"/>
</dbReference>
<sequence>MEASRDGIETREVAGLVTALSWHLGDNYLGDLQEGVAKEKIDGSDYLIVVAREIAAAIRFLESGENMLASAGDVAACLPAPLAAAFLDFDTDRACVLALRWSLGVA</sequence>
<name>A0A417XTT6_9ACTN</name>
<comment type="caution">
    <text evidence="1">The sequence shown here is derived from an EMBL/GenBank/DDBJ whole genome shotgun (WGS) entry which is preliminary data.</text>
</comment>
<evidence type="ECO:0000313" key="2">
    <source>
        <dbReference type="Proteomes" id="UP000283644"/>
    </source>
</evidence>
<protein>
    <submittedName>
        <fullName evidence="1">Uncharacterized protein</fullName>
    </submittedName>
</protein>
<evidence type="ECO:0000313" key="1">
    <source>
        <dbReference type="EMBL" id="RHW23637.1"/>
    </source>
</evidence>
<accession>A0A417XTT6</accession>